<reference evidence="1 2" key="1">
    <citation type="submission" date="2019-06" db="EMBL/GenBank/DDBJ databases">
        <title>Ochrobactrum cricket sp.nov., isolated from the insect Teleogryllus occipitalis living in deserted cropland.</title>
        <authorList>
            <person name="Hu M."/>
        </authorList>
    </citation>
    <scope>NUCLEOTIDE SEQUENCE [LARGE SCALE GENOMIC DNA]</scope>
    <source>
        <strain evidence="1 2">LCB8</strain>
    </source>
</reference>
<dbReference type="EMBL" id="VEWL01000018">
    <property type="protein sequence ID" value="TNV10423.1"/>
    <property type="molecule type" value="Genomic_DNA"/>
</dbReference>
<keyword evidence="2" id="KW-1185">Reference proteome</keyword>
<gene>
    <name evidence="1" type="ORF">FIC94_20245</name>
</gene>
<proteinExistence type="predicted"/>
<comment type="caution">
    <text evidence="1">The sequence shown here is derived from an EMBL/GenBank/DDBJ whole genome shotgun (WGS) entry which is preliminary data.</text>
</comment>
<dbReference type="Proteomes" id="UP000312784">
    <property type="component" value="Unassembled WGS sequence"/>
</dbReference>
<evidence type="ECO:0000313" key="2">
    <source>
        <dbReference type="Proteomes" id="UP000312784"/>
    </source>
</evidence>
<name>A0ABY2Y1L2_9HYPH</name>
<evidence type="ECO:0000313" key="1">
    <source>
        <dbReference type="EMBL" id="TNV10423.1"/>
    </source>
</evidence>
<sequence length="71" mass="7756">MSASSRSTQSDTAPEGASRCRMWTSGIVLYHNGSRSVARVLKIADRLRGGLGVEEPNVKQNSVKLPFFHPI</sequence>
<organism evidence="1 2">
    <name type="scientific">Ochrobactrum teleogrylli</name>
    <dbReference type="NCBI Taxonomy" id="2479765"/>
    <lineage>
        <taxon>Bacteria</taxon>
        <taxon>Pseudomonadati</taxon>
        <taxon>Pseudomonadota</taxon>
        <taxon>Alphaproteobacteria</taxon>
        <taxon>Hyphomicrobiales</taxon>
        <taxon>Brucellaceae</taxon>
        <taxon>Brucella/Ochrobactrum group</taxon>
        <taxon>Ochrobactrum</taxon>
    </lineage>
</organism>
<accession>A0ABY2Y1L2</accession>
<protein>
    <submittedName>
        <fullName evidence="1">Uncharacterized protein</fullName>
    </submittedName>
</protein>